<keyword evidence="1" id="KW-1133">Transmembrane helix</keyword>
<feature type="transmembrane region" description="Helical" evidence="1">
    <location>
        <begin position="41"/>
        <end position="60"/>
    </location>
</feature>
<dbReference type="EMBL" id="NOIG01000012">
    <property type="protein sequence ID" value="OYD48320.1"/>
    <property type="molecule type" value="Genomic_DNA"/>
</dbReference>
<organism evidence="2 3">
    <name type="scientific">Acidovorax kalamii</name>
    <dbReference type="NCBI Taxonomy" id="2004485"/>
    <lineage>
        <taxon>Bacteria</taxon>
        <taxon>Pseudomonadati</taxon>
        <taxon>Pseudomonadota</taxon>
        <taxon>Betaproteobacteria</taxon>
        <taxon>Burkholderiales</taxon>
        <taxon>Comamonadaceae</taxon>
        <taxon>Acidovorax</taxon>
    </lineage>
</organism>
<dbReference type="AlphaFoldDB" id="A0A235EH57"/>
<evidence type="ECO:0000256" key="1">
    <source>
        <dbReference type="SAM" id="Phobius"/>
    </source>
</evidence>
<protein>
    <submittedName>
        <fullName evidence="2">Uncharacterized protein</fullName>
    </submittedName>
</protein>
<reference evidence="2 3" key="1">
    <citation type="submission" date="2017-07" db="EMBL/GenBank/DDBJ databases">
        <title>Acidovorax KNDSW TSA 6 genome sequence and assembly.</title>
        <authorList>
            <person name="Mayilraj S."/>
        </authorList>
    </citation>
    <scope>NUCLEOTIDE SEQUENCE [LARGE SCALE GENOMIC DNA]</scope>
    <source>
        <strain evidence="2 3">KNDSW-TSA6</strain>
    </source>
</reference>
<evidence type="ECO:0000313" key="3">
    <source>
        <dbReference type="Proteomes" id="UP000215441"/>
    </source>
</evidence>
<evidence type="ECO:0000313" key="2">
    <source>
        <dbReference type="EMBL" id="OYD48320.1"/>
    </source>
</evidence>
<keyword evidence="1" id="KW-0812">Transmembrane</keyword>
<accession>A0A235EH57</accession>
<feature type="transmembrane region" description="Helical" evidence="1">
    <location>
        <begin position="80"/>
        <end position="104"/>
    </location>
</feature>
<comment type="caution">
    <text evidence="2">The sequence shown here is derived from an EMBL/GenBank/DDBJ whole genome shotgun (WGS) entry which is preliminary data.</text>
</comment>
<keyword evidence="1" id="KW-0472">Membrane</keyword>
<keyword evidence="3" id="KW-1185">Reference proteome</keyword>
<dbReference type="Proteomes" id="UP000215441">
    <property type="component" value="Unassembled WGS sequence"/>
</dbReference>
<proteinExistence type="predicted"/>
<name>A0A235EH57_9BURK</name>
<sequence length="106" mass="10792">MSATTLTLLLAGAANLLPALFFMFTALVGSNGMNSAQGGQLLGTLAVLLVLGWLAALWLARHLAHWCQARGWSTVASVAAASGGAVVTFTVLALLSTLVALLWVGA</sequence>
<dbReference type="RefSeq" id="WP_094291327.1">
    <property type="nucleotide sequence ID" value="NZ_NOIG01000012.1"/>
</dbReference>
<feature type="transmembrane region" description="Helical" evidence="1">
    <location>
        <begin position="6"/>
        <end position="29"/>
    </location>
</feature>
<gene>
    <name evidence="2" type="ORF">CBY09_20020</name>
</gene>